<dbReference type="eggNOG" id="ENOG502ST0P">
    <property type="taxonomic scope" value="Eukaryota"/>
</dbReference>
<dbReference type="PANTHER" id="PTHR42917:SF2">
    <property type="entry name" value="2,4-DIENOYL-COA REDUCTASE [(2E)-ENOYL-COA-PRODUCING]"/>
    <property type="match status" value="1"/>
</dbReference>
<dbReference type="RefSeq" id="XP_014146277.1">
    <property type="nucleotide sequence ID" value="XM_014290802.1"/>
</dbReference>
<keyword evidence="4" id="KW-0560">Oxidoreductase</keyword>
<evidence type="ECO:0000256" key="3">
    <source>
        <dbReference type="ARBA" id="ARBA00022643"/>
    </source>
</evidence>
<dbReference type="PRINTS" id="PR00419">
    <property type="entry name" value="ADXRDTASE"/>
</dbReference>
<keyword evidence="2" id="KW-0285">Flavoprotein</keyword>
<feature type="non-terminal residue" evidence="5">
    <location>
        <position position="1"/>
    </location>
</feature>
<keyword evidence="3" id="KW-0288">FMN</keyword>
<proteinExistence type="predicted"/>
<evidence type="ECO:0008006" key="7">
    <source>
        <dbReference type="Google" id="ProtNLM"/>
    </source>
</evidence>
<feature type="non-terminal residue" evidence="5">
    <location>
        <position position="51"/>
    </location>
</feature>
<dbReference type="Gene3D" id="3.40.50.720">
    <property type="entry name" value="NAD(P)-binding Rossmann-like Domain"/>
    <property type="match status" value="1"/>
</dbReference>
<evidence type="ECO:0000256" key="4">
    <source>
        <dbReference type="ARBA" id="ARBA00023002"/>
    </source>
</evidence>
<gene>
    <name evidence="5" type="ORF">SARC_15070</name>
</gene>
<comment type="cofactor">
    <cofactor evidence="1">
        <name>FMN</name>
        <dbReference type="ChEBI" id="CHEBI:58210"/>
    </cofactor>
</comment>
<organism evidence="5 6">
    <name type="scientific">Sphaeroforma arctica JP610</name>
    <dbReference type="NCBI Taxonomy" id="667725"/>
    <lineage>
        <taxon>Eukaryota</taxon>
        <taxon>Ichthyosporea</taxon>
        <taxon>Ichthyophonida</taxon>
        <taxon>Sphaeroforma</taxon>
    </lineage>
</organism>
<dbReference type="GeneID" id="25915574"/>
<dbReference type="OrthoDB" id="5046242at2759"/>
<keyword evidence="6" id="KW-1185">Reference proteome</keyword>
<dbReference type="InterPro" id="IPR036188">
    <property type="entry name" value="FAD/NAD-bd_sf"/>
</dbReference>
<evidence type="ECO:0000256" key="2">
    <source>
        <dbReference type="ARBA" id="ARBA00022630"/>
    </source>
</evidence>
<dbReference type="InterPro" id="IPR051793">
    <property type="entry name" value="NADH:flavin_oxidoreductase"/>
</dbReference>
<dbReference type="EMBL" id="KQ247153">
    <property type="protein sequence ID" value="KNC72375.1"/>
    <property type="molecule type" value="Genomic_DNA"/>
</dbReference>
<dbReference type="Pfam" id="PF13450">
    <property type="entry name" value="NAD_binding_8"/>
    <property type="match status" value="1"/>
</dbReference>
<dbReference type="Proteomes" id="UP000054560">
    <property type="component" value="Unassembled WGS sequence"/>
</dbReference>
<dbReference type="SUPFAM" id="SSF51905">
    <property type="entry name" value="FAD/NAD(P)-binding domain"/>
    <property type="match status" value="1"/>
</dbReference>
<sequence length="51" mass="5254">QKLRIAVVGAGPAGLAFSTTAAERGHDVTLMDSAKEIGGQFNMAKIIPGKE</sequence>
<dbReference type="GO" id="GO:0016491">
    <property type="term" value="F:oxidoreductase activity"/>
    <property type="evidence" value="ECO:0007669"/>
    <property type="project" value="UniProtKB-KW"/>
</dbReference>
<evidence type="ECO:0000313" key="6">
    <source>
        <dbReference type="Proteomes" id="UP000054560"/>
    </source>
</evidence>
<name>A0A0L0F6M8_9EUKA</name>
<reference evidence="5 6" key="1">
    <citation type="submission" date="2011-02" db="EMBL/GenBank/DDBJ databases">
        <title>The Genome Sequence of Sphaeroforma arctica JP610.</title>
        <authorList>
            <consortium name="The Broad Institute Genome Sequencing Platform"/>
            <person name="Russ C."/>
            <person name="Cuomo C."/>
            <person name="Young S.K."/>
            <person name="Zeng Q."/>
            <person name="Gargeya S."/>
            <person name="Alvarado L."/>
            <person name="Berlin A."/>
            <person name="Chapman S.B."/>
            <person name="Chen Z."/>
            <person name="Freedman E."/>
            <person name="Gellesch M."/>
            <person name="Goldberg J."/>
            <person name="Griggs A."/>
            <person name="Gujja S."/>
            <person name="Heilman E."/>
            <person name="Heiman D."/>
            <person name="Howarth C."/>
            <person name="Mehta T."/>
            <person name="Neiman D."/>
            <person name="Pearson M."/>
            <person name="Roberts A."/>
            <person name="Saif S."/>
            <person name="Shea T."/>
            <person name="Shenoy N."/>
            <person name="Sisk P."/>
            <person name="Stolte C."/>
            <person name="Sykes S."/>
            <person name="White J."/>
            <person name="Yandava C."/>
            <person name="Burger G."/>
            <person name="Gray M.W."/>
            <person name="Holland P.W.H."/>
            <person name="King N."/>
            <person name="Lang F.B.F."/>
            <person name="Roger A.J."/>
            <person name="Ruiz-Trillo I."/>
            <person name="Haas B."/>
            <person name="Nusbaum C."/>
            <person name="Birren B."/>
        </authorList>
    </citation>
    <scope>NUCLEOTIDE SEQUENCE [LARGE SCALE GENOMIC DNA]</scope>
    <source>
        <strain evidence="5 6">JP610</strain>
    </source>
</reference>
<evidence type="ECO:0000256" key="1">
    <source>
        <dbReference type="ARBA" id="ARBA00001917"/>
    </source>
</evidence>
<dbReference type="PANTHER" id="PTHR42917">
    <property type="entry name" value="2,4-DIENOYL-COA REDUCTASE"/>
    <property type="match status" value="1"/>
</dbReference>
<protein>
    <recommendedName>
        <fullName evidence="7">FAD/NAD(P)-binding domain-containing protein</fullName>
    </recommendedName>
</protein>
<dbReference type="AlphaFoldDB" id="A0A0L0F6M8"/>
<accession>A0A0L0F6M8</accession>
<evidence type="ECO:0000313" key="5">
    <source>
        <dbReference type="EMBL" id="KNC72375.1"/>
    </source>
</evidence>
<dbReference type="STRING" id="667725.A0A0L0F6M8"/>